<keyword evidence="3" id="KW-1185">Reference proteome</keyword>
<sequence>MNIAFIRKEMSYFKKMCIAENTVEKEYTYSQVCIRELEEFQSDERDCEDRLFLINIQNKYQILGFKIMIDYFKNQGNASVDMDSRITADMLLGIFKEIKIENNKVTATYYPFEQGEKKYAFHRIKEDVNVEVTYPIVLNQDQETMLKWEDVWEQRSKEKTEEQLVKFLSDTEPHLRKYTQKVLRDNQKVSFKIYDPACSTGKFLEYVKEKFNGAYTIGHDMDENMVRMSKDKVDESACCNAFDSAISQESVDILVLRFLNYAVVNRLEAKELFEKLISTVRNGGMIICFGHTPVLLNTSLFESFGVKVIGKIGYDQSTDSIFQYYVMER</sequence>
<protein>
    <recommendedName>
        <fullName evidence="1">Methyltransferase type 11 domain-containing protein</fullName>
    </recommendedName>
</protein>
<dbReference type="SUPFAM" id="SSF53335">
    <property type="entry name" value="S-adenosyl-L-methionine-dependent methyltransferases"/>
    <property type="match status" value="1"/>
</dbReference>
<feature type="domain" description="Methyltransferase type 11" evidence="1">
    <location>
        <begin position="195"/>
        <end position="288"/>
    </location>
</feature>
<dbReference type="AlphaFoldDB" id="A0A381J816"/>
<dbReference type="GO" id="GO:0008757">
    <property type="term" value="F:S-adenosylmethionine-dependent methyltransferase activity"/>
    <property type="evidence" value="ECO:0007669"/>
    <property type="project" value="InterPro"/>
</dbReference>
<dbReference type="EMBL" id="UFWZ01000001">
    <property type="protein sequence ID" value="SUY47133.1"/>
    <property type="molecule type" value="Genomic_DNA"/>
</dbReference>
<dbReference type="Pfam" id="PF08241">
    <property type="entry name" value="Methyltransf_11"/>
    <property type="match status" value="1"/>
</dbReference>
<dbReference type="InterPro" id="IPR013216">
    <property type="entry name" value="Methyltransf_11"/>
</dbReference>
<dbReference type="Gene3D" id="3.40.50.150">
    <property type="entry name" value="Vaccinia Virus protein VP39"/>
    <property type="match status" value="1"/>
</dbReference>
<name>A0A381J816_9CLOT</name>
<proteinExistence type="predicted"/>
<accession>A0A381J816</accession>
<dbReference type="RefSeq" id="WP_172556288.1">
    <property type="nucleotide sequence ID" value="NZ_UFWZ01000001.1"/>
</dbReference>
<gene>
    <name evidence="2" type="ORF">NCTC9836_01460</name>
</gene>
<dbReference type="Proteomes" id="UP000254664">
    <property type="component" value="Unassembled WGS sequence"/>
</dbReference>
<evidence type="ECO:0000313" key="2">
    <source>
        <dbReference type="EMBL" id="SUY47133.1"/>
    </source>
</evidence>
<reference evidence="2 3" key="1">
    <citation type="submission" date="2018-06" db="EMBL/GenBank/DDBJ databases">
        <authorList>
            <consortium name="Pathogen Informatics"/>
            <person name="Doyle S."/>
        </authorList>
    </citation>
    <scope>NUCLEOTIDE SEQUENCE [LARGE SCALE GENOMIC DNA]</scope>
    <source>
        <strain evidence="2 3">NCTC9836</strain>
    </source>
</reference>
<evidence type="ECO:0000259" key="1">
    <source>
        <dbReference type="Pfam" id="PF08241"/>
    </source>
</evidence>
<evidence type="ECO:0000313" key="3">
    <source>
        <dbReference type="Proteomes" id="UP000254664"/>
    </source>
</evidence>
<organism evidence="2 3">
    <name type="scientific">Clostridium putrefaciens</name>
    <dbReference type="NCBI Taxonomy" id="99675"/>
    <lineage>
        <taxon>Bacteria</taxon>
        <taxon>Bacillati</taxon>
        <taxon>Bacillota</taxon>
        <taxon>Clostridia</taxon>
        <taxon>Eubacteriales</taxon>
        <taxon>Clostridiaceae</taxon>
        <taxon>Clostridium</taxon>
    </lineage>
</organism>
<dbReference type="InterPro" id="IPR029063">
    <property type="entry name" value="SAM-dependent_MTases_sf"/>
</dbReference>